<comment type="caution">
    <text evidence="7">The sequence shown here is derived from an EMBL/GenBank/DDBJ whole genome shotgun (WGS) entry which is preliminary data.</text>
</comment>
<feature type="compositionally biased region" description="Low complexity" evidence="5">
    <location>
        <begin position="304"/>
        <end position="313"/>
    </location>
</feature>
<keyword evidence="3" id="KW-0238">DNA-binding</keyword>
<dbReference type="GO" id="GO:0003677">
    <property type="term" value="F:DNA binding"/>
    <property type="evidence" value="ECO:0007669"/>
    <property type="project" value="UniProtKB-KW"/>
</dbReference>
<dbReference type="Pfam" id="PF04082">
    <property type="entry name" value="Fungal_trans"/>
    <property type="match status" value="1"/>
</dbReference>
<dbReference type="InterPro" id="IPR050987">
    <property type="entry name" value="AtrR-like"/>
</dbReference>
<protein>
    <recommendedName>
        <fullName evidence="6">Xylanolytic transcriptional activator regulatory domain-containing protein</fullName>
    </recommendedName>
</protein>
<dbReference type="PANTHER" id="PTHR46910">
    <property type="entry name" value="TRANSCRIPTION FACTOR PDR1"/>
    <property type="match status" value="1"/>
</dbReference>
<evidence type="ECO:0000259" key="6">
    <source>
        <dbReference type="SMART" id="SM00906"/>
    </source>
</evidence>
<dbReference type="Proteomes" id="UP000749646">
    <property type="component" value="Unassembled WGS sequence"/>
</dbReference>
<dbReference type="AlphaFoldDB" id="A0A9P6MAY7"/>
<organism evidence="7 8">
    <name type="scientific">Modicella reniformis</name>
    <dbReference type="NCBI Taxonomy" id="1440133"/>
    <lineage>
        <taxon>Eukaryota</taxon>
        <taxon>Fungi</taxon>
        <taxon>Fungi incertae sedis</taxon>
        <taxon>Mucoromycota</taxon>
        <taxon>Mortierellomycotina</taxon>
        <taxon>Mortierellomycetes</taxon>
        <taxon>Mortierellales</taxon>
        <taxon>Mortierellaceae</taxon>
        <taxon>Modicella</taxon>
    </lineage>
</organism>
<dbReference type="OrthoDB" id="2406834at2759"/>
<keyword evidence="2" id="KW-0479">Metal-binding</keyword>
<evidence type="ECO:0000256" key="5">
    <source>
        <dbReference type="SAM" id="MobiDB-lite"/>
    </source>
</evidence>
<gene>
    <name evidence="7" type="ORF">BGZ65_009237</name>
</gene>
<feature type="compositionally biased region" description="Low complexity" evidence="5">
    <location>
        <begin position="355"/>
        <end position="369"/>
    </location>
</feature>
<dbReference type="CDD" id="cd12148">
    <property type="entry name" value="fungal_TF_MHR"/>
    <property type="match status" value="1"/>
</dbReference>
<reference evidence="7" key="1">
    <citation type="journal article" date="2020" name="Fungal Divers.">
        <title>Resolving the Mortierellaceae phylogeny through synthesis of multi-gene phylogenetics and phylogenomics.</title>
        <authorList>
            <person name="Vandepol N."/>
            <person name="Liber J."/>
            <person name="Desiro A."/>
            <person name="Na H."/>
            <person name="Kennedy M."/>
            <person name="Barry K."/>
            <person name="Grigoriev I.V."/>
            <person name="Miller A.N."/>
            <person name="O'Donnell K."/>
            <person name="Stajich J.E."/>
            <person name="Bonito G."/>
        </authorList>
    </citation>
    <scope>NUCLEOTIDE SEQUENCE</scope>
    <source>
        <strain evidence="7">MES-2147</strain>
    </source>
</reference>
<evidence type="ECO:0000256" key="3">
    <source>
        <dbReference type="ARBA" id="ARBA00023125"/>
    </source>
</evidence>
<evidence type="ECO:0000256" key="1">
    <source>
        <dbReference type="ARBA" id="ARBA00004123"/>
    </source>
</evidence>
<dbReference type="GO" id="GO:0005634">
    <property type="term" value="C:nucleus"/>
    <property type="evidence" value="ECO:0007669"/>
    <property type="project" value="UniProtKB-SubCell"/>
</dbReference>
<feature type="domain" description="Xylanolytic transcriptional activator regulatory" evidence="6">
    <location>
        <begin position="162"/>
        <end position="235"/>
    </location>
</feature>
<evidence type="ECO:0000313" key="7">
    <source>
        <dbReference type="EMBL" id="KAF9985977.1"/>
    </source>
</evidence>
<dbReference type="EMBL" id="JAAAHW010003262">
    <property type="protein sequence ID" value="KAF9985977.1"/>
    <property type="molecule type" value="Genomic_DNA"/>
</dbReference>
<dbReference type="GO" id="GO:0006351">
    <property type="term" value="P:DNA-templated transcription"/>
    <property type="evidence" value="ECO:0007669"/>
    <property type="project" value="InterPro"/>
</dbReference>
<sequence length="435" mass="48644">MGPGVPFTESAAYASSLAHSINYNNSSVHRDSDYPVVAHSIAVMSQFPPPRLARELIVLYLTKVNRFMPLIPAVFLDEYDAGIPQSPFLLLAIFTIASKYSSDILCRSDPMRAQTAGENYCKAACRLVDEFLDIPRLSTVHGLFLLGKYLEESKNRSLWTKSIAYVAMAIRMAMEMGLNRNCSGWGLDPIQVEYRNRTWWYFYVYDRRQGACYGRPLMIQDQDCAADLPKHDPSLAAWAAARNPAQDKIDVEYFLNLIHLSTLLGRVMNTFYPANTAGMLFHGSSRNTNAAGGQRVLVDDMFAQQQQQQQQHQGPASGSRKRSKTTTVTTSRSSKSKPLDSLEESEWTSHMGEVSSSTTASASASSGGSNRIPGSPYPHHQDMLMRQYLANQKHDTIVAELNKDLTEWVQGLPPHFQWINLQTTPNVFGVCELEN</sequence>
<dbReference type="SMART" id="SM00906">
    <property type="entry name" value="Fungal_trans"/>
    <property type="match status" value="1"/>
</dbReference>
<dbReference type="GO" id="GO:0003700">
    <property type="term" value="F:DNA-binding transcription factor activity"/>
    <property type="evidence" value="ECO:0007669"/>
    <property type="project" value="InterPro"/>
</dbReference>
<evidence type="ECO:0000256" key="4">
    <source>
        <dbReference type="ARBA" id="ARBA00023242"/>
    </source>
</evidence>
<accession>A0A9P6MAY7</accession>
<keyword evidence="4" id="KW-0539">Nucleus</keyword>
<keyword evidence="8" id="KW-1185">Reference proteome</keyword>
<proteinExistence type="predicted"/>
<feature type="region of interest" description="Disordered" evidence="5">
    <location>
        <begin position="303"/>
        <end position="380"/>
    </location>
</feature>
<evidence type="ECO:0000256" key="2">
    <source>
        <dbReference type="ARBA" id="ARBA00022723"/>
    </source>
</evidence>
<comment type="subcellular location">
    <subcellularLocation>
        <location evidence="1">Nucleus</location>
    </subcellularLocation>
</comment>
<dbReference type="GO" id="GO:0008270">
    <property type="term" value="F:zinc ion binding"/>
    <property type="evidence" value="ECO:0007669"/>
    <property type="project" value="InterPro"/>
</dbReference>
<evidence type="ECO:0000313" key="8">
    <source>
        <dbReference type="Proteomes" id="UP000749646"/>
    </source>
</evidence>
<dbReference type="PANTHER" id="PTHR46910:SF3">
    <property type="entry name" value="HALOTOLERANCE PROTEIN 9-RELATED"/>
    <property type="match status" value="1"/>
</dbReference>
<dbReference type="InterPro" id="IPR007219">
    <property type="entry name" value="XnlR_reg_dom"/>
</dbReference>
<name>A0A9P6MAY7_9FUNG</name>